<dbReference type="PANTHER" id="PTHR12126:SF11">
    <property type="entry name" value="NADH DEHYDROGENASE [UBIQUINONE] 1 ALPHA SUBCOMPLEX SUBUNIT 9, MITOCHONDRIAL"/>
    <property type="match status" value="1"/>
</dbReference>
<dbReference type="PANTHER" id="PTHR12126">
    <property type="entry name" value="NADH-UBIQUINONE OXIDOREDUCTASE 39 KDA SUBUNIT-RELATED"/>
    <property type="match status" value="1"/>
</dbReference>
<feature type="domain" description="NAD-dependent epimerase/dehydratase" evidence="1">
    <location>
        <begin position="3"/>
        <end position="224"/>
    </location>
</feature>
<dbReference type="Gene3D" id="3.40.50.720">
    <property type="entry name" value="NAD(P)-binding Rossmann-like Domain"/>
    <property type="match status" value="1"/>
</dbReference>
<organism evidence="2 3">
    <name type="scientific">Candidatus Muproteobacteria bacterium RBG_16_65_34</name>
    <dbReference type="NCBI Taxonomy" id="1817760"/>
    <lineage>
        <taxon>Bacteria</taxon>
        <taxon>Pseudomonadati</taxon>
        <taxon>Pseudomonadota</taxon>
        <taxon>Candidatus Muproteobacteria</taxon>
    </lineage>
</organism>
<dbReference type="AlphaFoldDB" id="A0A1F6TR30"/>
<dbReference type="CDD" id="cd05271">
    <property type="entry name" value="NDUFA9_like_SDR_a"/>
    <property type="match status" value="1"/>
</dbReference>
<evidence type="ECO:0000259" key="1">
    <source>
        <dbReference type="Pfam" id="PF01370"/>
    </source>
</evidence>
<evidence type="ECO:0000313" key="2">
    <source>
        <dbReference type="EMBL" id="OGI47570.1"/>
    </source>
</evidence>
<dbReference type="Proteomes" id="UP000178885">
    <property type="component" value="Unassembled WGS sequence"/>
</dbReference>
<dbReference type="STRING" id="1817760.A2151_04410"/>
<name>A0A1F6TR30_9PROT</name>
<proteinExistence type="predicted"/>
<protein>
    <submittedName>
        <fullName evidence="2">Epimerase</fullName>
    </submittedName>
</protein>
<dbReference type="InterPro" id="IPR051207">
    <property type="entry name" value="ComplexI_NDUFA9_subunit"/>
</dbReference>
<dbReference type="Pfam" id="PF01370">
    <property type="entry name" value="Epimerase"/>
    <property type="match status" value="1"/>
</dbReference>
<dbReference type="InterPro" id="IPR036291">
    <property type="entry name" value="NAD(P)-bd_dom_sf"/>
</dbReference>
<accession>A0A1F6TR30</accession>
<dbReference type="EMBL" id="MFSU01000052">
    <property type="protein sequence ID" value="OGI47570.1"/>
    <property type="molecule type" value="Genomic_DNA"/>
</dbReference>
<dbReference type="GO" id="GO:0044877">
    <property type="term" value="F:protein-containing complex binding"/>
    <property type="evidence" value="ECO:0007669"/>
    <property type="project" value="TreeGrafter"/>
</dbReference>
<dbReference type="InterPro" id="IPR001509">
    <property type="entry name" value="Epimerase_deHydtase"/>
</dbReference>
<dbReference type="SUPFAM" id="SSF51735">
    <property type="entry name" value="NAD(P)-binding Rossmann-fold domains"/>
    <property type="match status" value="1"/>
</dbReference>
<comment type="caution">
    <text evidence="2">The sequence shown here is derived from an EMBL/GenBank/DDBJ whole genome shotgun (WGS) entry which is preliminary data.</text>
</comment>
<gene>
    <name evidence="2" type="ORF">A2151_04410</name>
</gene>
<sequence>MKICILGGTGFVGSRLAARLCEQGHQVWIPTRRLMRHRELSVLPTVQLIEGDVHNPAFLARLFAGDAPGSAMAAGGRAPGAAMDAVINLVGILNEKGHSGRGFAHAHADLPAKVVEACRKAGVKRLLHMSALNAALSAPSHYLRTKAMGEDAAHRAHGPELAVTSFRPSVIFGPGDSFTNRFAQLLRLSPFVFPLACPNARFQPVYIEDVVQAFIAALENHKTFGQRYDLCGPKAYTFKEIVEYLARLLGRRTRIVGLNDTLSYLQAVAMEFVPGKPFSLDNYRSLKLDSVCPKGFPEVFGLTPASLEQIVPGYLGRDNDQARYAALRGLAGRR</sequence>
<evidence type="ECO:0000313" key="3">
    <source>
        <dbReference type="Proteomes" id="UP000178885"/>
    </source>
</evidence>
<reference evidence="2 3" key="1">
    <citation type="journal article" date="2016" name="Nat. Commun.">
        <title>Thousands of microbial genomes shed light on interconnected biogeochemical processes in an aquifer system.</title>
        <authorList>
            <person name="Anantharaman K."/>
            <person name="Brown C.T."/>
            <person name="Hug L.A."/>
            <person name="Sharon I."/>
            <person name="Castelle C.J."/>
            <person name="Probst A.J."/>
            <person name="Thomas B.C."/>
            <person name="Singh A."/>
            <person name="Wilkins M.J."/>
            <person name="Karaoz U."/>
            <person name="Brodie E.L."/>
            <person name="Williams K.H."/>
            <person name="Hubbard S.S."/>
            <person name="Banfield J.F."/>
        </authorList>
    </citation>
    <scope>NUCLEOTIDE SEQUENCE [LARGE SCALE GENOMIC DNA]</scope>
</reference>